<evidence type="ECO:0000313" key="10">
    <source>
        <dbReference type="Proteomes" id="UP001159405"/>
    </source>
</evidence>
<comment type="caution">
    <text evidence="9">The sequence shown here is derived from an EMBL/GenBank/DDBJ whole genome shotgun (WGS) entry which is preliminary data.</text>
</comment>
<dbReference type="Pfam" id="PF00001">
    <property type="entry name" value="7tm_1"/>
    <property type="match status" value="1"/>
</dbReference>
<keyword evidence="5 7" id="KW-0472">Membrane</keyword>
<dbReference type="PANTHER" id="PTHR22750">
    <property type="entry name" value="G-PROTEIN COUPLED RECEPTOR"/>
    <property type="match status" value="1"/>
</dbReference>
<comment type="subcellular location">
    <subcellularLocation>
        <location evidence="1">Cell membrane</location>
        <topology evidence="1">Multi-pass membrane protein</topology>
    </subcellularLocation>
</comment>
<feature type="transmembrane region" description="Helical" evidence="7">
    <location>
        <begin position="24"/>
        <end position="46"/>
    </location>
</feature>
<feature type="domain" description="G-protein coupled receptors family 1 profile" evidence="8">
    <location>
        <begin position="155"/>
        <end position="387"/>
    </location>
</feature>
<evidence type="ECO:0000256" key="4">
    <source>
        <dbReference type="ARBA" id="ARBA00022989"/>
    </source>
</evidence>
<evidence type="ECO:0000256" key="6">
    <source>
        <dbReference type="RuleBase" id="RU000688"/>
    </source>
</evidence>
<dbReference type="CDD" id="cd00637">
    <property type="entry name" value="7tm_classA_rhodopsin-like"/>
    <property type="match status" value="1"/>
</dbReference>
<feature type="transmembrane region" description="Helical" evidence="7">
    <location>
        <begin position="136"/>
        <end position="162"/>
    </location>
</feature>
<dbReference type="InterPro" id="IPR017452">
    <property type="entry name" value="GPCR_Rhodpsn_7TM"/>
</dbReference>
<dbReference type="Proteomes" id="UP001159405">
    <property type="component" value="Unassembled WGS sequence"/>
</dbReference>
<feature type="transmembrane region" description="Helical" evidence="7">
    <location>
        <begin position="210"/>
        <end position="230"/>
    </location>
</feature>
<dbReference type="Gene3D" id="1.20.1070.10">
    <property type="entry name" value="Rhodopsin 7-helix transmembrane proteins"/>
    <property type="match status" value="2"/>
</dbReference>
<keyword evidence="6" id="KW-0675">Receptor</keyword>
<dbReference type="SMART" id="SM01381">
    <property type="entry name" value="7TM_GPCR_Srsx"/>
    <property type="match status" value="1"/>
</dbReference>
<feature type="transmembrane region" description="Helical" evidence="7">
    <location>
        <begin position="277"/>
        <end position="296"/>
    </location>
</feature>
<dbReference type="PROSITE" id="PS50262">
    <property type="entry name" value="G_PROTEIN_RECEP_F1_2"/>
    <property type="match status" value="1"/>
</dbReference>
<dbReference type="SUPFAM" id="SSF81321">
    <property type="entry name" value="Family A G protein-coupled receptor-like"/>
    <property type="match status" value="2"/>
</dbReference>
<evidence type="ECO:0000256" key="3">
    <source>
        <dbReference type="ARBA" id="ARBA00022692"/>
    </source>
</evidence>
<dbReference type="EMBL" id="CALNXK010000190">
    <property type="protein sequence ID" value="CAH3174390.1"/>
    <property type="molecule type" value="Genomic_DNA"/>
</dbReference>
<dbReference type="InterPro" id="IPR000276">
    <property type="entry name" value="GPCR_Rhodpsn"/>
</dbReference>
<feature type="transmembrane region" description="Helical" evidence="7">
    <location>
        <begin position="251"/>
        <end position="271"/>
    </location>
</feature>
<keyword evidence="10" id="KW-1185">Reference proteome</keyword>
<keyword evidence="6" id="KW-0807">Transducer</keyword>
<feature type="transmembrane region" description="Helical" evidence="7">
    <location>
        <begin position="338"/>
        <end position="359"/>
    </location>
</feature>
<evidence type="ECO:0000256" key="1">
    <source>
        <dbReference type="ARBA" id="ARBA00004651"/>
    </source>
</evidence>
<evidence type="ECO:0000256" key="2">
    <source>
        <dbReference type="ARBA" id="ARBA00022475"/>
    </source>
</evidence>
<dbReference type="PRINTS" id="PR00237">
    <property type="entry name" value="GPCRRHODOPSN"/>
</dbReference>
<evidence type="ECO:0000259" key="8">
    <source>
        <dbReference type="PROSITE" id="PS50262"/>
    </source>
</evidence>
<name>A0ABN8R8H4_9CNID</name>
<protein>
    <recommendedName>
        <fullName evidence="8">G-protein coupled receptors family 1 profile domain-containing protein</fullName>
    </recommendedName>
</protein>
<keyword evidence="4 7" id="KW-1133">Transmembrane helix</keyword>
<proteinExistence type="inferred from homology"/>
<reference evidence="9 10" key="1">
    <citation type="submission" date="2022-05" db="EMBL/GenBank/DDBJ databases">
        <authorList>
            <consortium name="Genoscope - CEA"/>
            <person name="William W."/>
        </authorList>
    </citation>
    <scope>NUCLEOTIDE SEQUENCE [LARGE SCALE GENOMIC DNA]</scope>
</reference>
<feature type="transmembrane region" description="Helical" evidence="7">
    <location>
        <begin position="174"/>
        <end position="198"/>
    </location>
</feature>
<evidence type="ECO:0000313" key="9">
    <source>
        <dbReference type="EMBL" id="CAH3174390.1"/>
    </source>
</evidence>
<sequence>MQTVIVDRKQNLARWRRSALNTSIYYICMILCYFPMFSSLLLLSINPKLERQEWDLKMNMVFMNSSINPVLYCWRLRELRHAVLKIIKHLLSIKQHSPVVLFIILNKVVLRCPDLAIGRLLPEKKNDVIPLSLMDIFIVTNCLLNVLLMPPSIIGNVFVLVAILTTPSLRSPSILFLCSLAVSDLLVGLVVQPVYIAYQLNPEQGFKDAFDALSSLGCGVSFSLMTAISLDRFFALHYHLRYPNLMTNKRAICTSLTLWFLMFSASCLYVWNRTYARIAFVPAIAICFLVSTVLYIRIYQIVRRHQLLIHFQQQTVRNVSSDHNLNIARWKRSALNTFIYYICMILCYFPMFTGIVVLTIHSRLQRQEWELTNTVLFMNSSINPILYCWRLRELRTAVLKIIRKLLRRQTEEN</sequence>
<evidence type="ECO:0000256" key="7">
    <source>
        <dbReference type="SAM" id="Phobius"/>
    </source>
</evidence>
<dbReference type="PROSITE" id="PS00237">
    <property type="entry name" value="G_PROTEIN_RECEP_F1_1"/>
    <property type="match status" value="1"/>
</dbReference>
<feature type="transmembrane region" description="Helical" evidence="7">
    <location>
        <begin position="58"/>
        <end position="76"/>
    </location>
</feature>
<keyword evidence="2" id="KW-1003">Cell membrane</keyword>
<evidence type="ECO:0000256" key="5">
    <source>
        <dbReference type="ARBA" id="ARBA00023136"/>
    </source>
</evidence>
<comment type="similarity">
    <text evidence="6">Belongs to the G-protein coupled receptor 1 family.</text>
</comment>
<keyword evidence="3 6" id="KW-0812">Transmembrane</keyword>
<organism evidence="9 10">
    <name type="scientific">Porites lobata</name>
    <dbReference type="NCBI Taxonomy" id="104759"/>
    <lineage>
        <taxon>Eukaryota</taxon>
        <taxon>Metazoa</taxon>
        <taxon>Cnidaria</taxon>
        <taxon>Anthozoa</taxon>
        <taxon>Hexacorallia</taxon>
        <taxon>Scleractinia</taxon>
        <taxon>Fungiina</taxon>
        <taxon>Poritidae</taxon>
        <taxon>Porites</taxon>
    </lineage>
</organism>
<keyword evidence="6" id="KW-0297">G-protein coupled receptor</keyword>
<accession>A0ABN8R8H4</accession>
<gene>
    <name evidence="9" type="ORF">PLOB_00015124</name>
</gene>